<accession>A0A0G0ZD36</accession>
<proteinExistence type="predicted"/>
<dbReference type="AlphaFoldDB" id="A0A0G0ZD36"/>
<organism evidence="2 3">
    <name type="scientific">Candidatus Azambacteria bacterium GW2011_GWA1_42_19</name>
    <dbReference type="NCBI Taxonomy" id="1618609"/>
    <lineage>
        <taxon>Bacteria</taxon>
        <taxon>Candidatus Azamiibacteriota</taxon>
    </lineage>
</organism>
<evidence type="ECO:0000313" key="2">
    <source>
        <dbReference type="EMBL" id="KKS46607.1"/>
    </source>
</evidence>
<keyword evidence="1" id="KW-1133">Transmembrane helix</keyword>
<feature type="transmembrane region" description="Helical" evidence="1">
    <location>
        <begin position="75"/>
        <end position="95"/>
    </location>
</feature>
<feature type="transmembrane region" description="Helical" evidence="1">
    <location>
        <begin position="174"/>
        <end position="191"/>
    </location>
</feature>
<dbReference type="Proteomes" id="UP000034951">
    <property type="component" value="Unassembled WGS sequence"/>
</dbReference>
<gene>
    <name evidence="2" type="ORF">UV10_C0001G0064</name>
</gene>
<evidence type="ECO:0000256" key="1">
    <source>
        <dbReference type="SAM" id="Phobius"/>
    </source>
</evidence>
<keyword evidence="1" id="KW-0472">Membrane</keyword>
<dbReference type="EMBL" id="LCDE01000001">
    <property type="protein sequence ID" value="KKS46607.1"/>
    <property type="molecule type" value="Genomic_DNA"/>
</dbReference>
<keyword evidence="1" id="KW-0812">Transmembrane</keyword>
<sequence>MAEGRIKLTENELEEFYTKLGSRHFKLQEEIFKEYGYKKLDIYFKLIEFTYQIVTVIGVIAGLGFTALSSIQNRYSFVMGEAFLFLGILFGIYLVHKIYSGELLSFQRAQNIHKKHFGERNEFFKKIWTELKADGANIADWEKLKQIDDKTIEIFDSKDEELDDIYRLKAYQRILLYFLAAGCFMILFSIIF</sequence>
<evidence type="ECO:0008006" key="4">
    <source>
        <dbReference type="Google" id="ProtNLM"/>
    </source>
</evidence>
<protein>
    <recommendedName>
        <fullName evidence="4">SMODS and SLOG-associating 2TM effector domain-containing protein</fullName>
    </recommendedName>
</protein>
<reference evidence="2 3" key="1">
    <citation type="journal article" date="2015" name="Nature">
        <title>rRNA introns, odd ribosomes, and small enigmatic genomes across a large radiation of phyla.</title>
        <authorList>
            <person name="Brown C.T."/>
            <person name="Hug L.A."/>
            <person name="Thomas B.C."/>
            <person name="Sharon I."/>
            <person name="Castelle C.J."/>
            <person name="Singh A."/>
            <person name="Wilkins M.J."/>
            <person name="Williams K.H."/>
            <person name="Banfield J.F."/>
        </authorList>
    </citation>
    <scope>NUCLEOTIDE SEQUENCE [LARGE SCALE GENOMIC DNA]</scope>
</reference>
<feature type="transmembrane region" description="Helical" evidence="1">
    <location>
        <begin position="49"/>
        <end position="69"/>
    </location>
</feature>
<comment type="caution">
    <text evidence="2">The sequence shown here is derived from an EMBL/GenBank/DDBJ whole genome shotgun (WGS) entry which is preliminary data.</text>
</comment>
<name>A0A0G0ZD36_9BACT</name>
<evidence type="ECO:0000313" key="3">
    <source>
        <dbReference type="Proteomes" id="UP000034951"/>
    </source>
</evidence>